<dbReference type="SUPFAM" id="SSF109604">
    <property type="entry name" value="HD-domain/PDEase-like"/>
    <property type="match status" value="1"/>
</dbReference>
<evidence type="ECO:0000313" key="3">
    <source>
        <dbReference type="EMBL" id="RKQ57223.1"/>
    </source>
</evidence>
<dbReference type="InterPro" id="IPR037522">
    <property type="entry name" value="HD_GYP_dom"/>
</dbReference>
<name>A0A495B9S2_VOGIN</name>
<dbReference type="AlphaFoldDB" id="A0A495B9S2"/>
<protein>
    <submittedName>
        <fullName evidence="3">HD-GYP domain-containing protein (C-di-GMP phosphodiesterase class II)</fullName>
    </submittedName>
</protein>
<comment type="caution">
    <text evidence="3">The sequence shown here is derived from an EMBL/GenBank/DDBJ whole genome shotgun (WGS) entry which is preliminary data.</text>
</comment>
<dbReference type="PROSITE" id="PS51832">
    <property type="entry name" value="HD_GYP"/>
    <property type="match status" value="1"/>
</dbReference>
<dbReference type="PANTHER" id="PTHR43155">
    <property type="entry name" value="CYCLIC DI-GMP PHOSPHODIESTERASE PA4108-RELATED"/>
    <property type="match status" value="1"/>
</dbReference>
<dbReference type="Pfam" id="PF13487">
    <property type="entry name" value="HD_5"/>
    <property type="match status" value="1"/>
</dbReference>
<dbReference type="CDD" id="cd00077">
    <property type="entry name" value="HDc"/>
    <property type="match status" value="1"/>
</dbReference>
<feature type="domain" description="HD-GYP" evidence="2">
    <location>
        <begin position="127"/>
        <end position="322"/>
    </location>
</feature>
<dbReference type="PANTHER" id="PTHR43155:SF2">
    <property type="entry name" value="CYCLIC DI-GMP PHOSPHODIESTERASE PA4108"/>
    <property type="match status" value="1"/>
</dbReference>
<evidence type="ECO:0000313" key="4">
    <source>
        <dbReference type="Proteomes" id="UP000279384"/>
    </source>
</evidence>
<accession>A0A495B9S2</accession>
<dbReference type="GO" id="GO:0008081">
    <property type="term" value="F:phosphoric diester hydrolase activity"/>
    <property type="evidence" value="ECO:0007669"/>
    <property type="project" value="UniProtKB-ARBA"/>
</dbReference>
<evidence type="ECO:0000256" key="1">
    <source>
        <dbReference type="SAM" id="MobiDB-lite"/>
    </source>
</evidence>
<evidence type="ECO:0000259" key="2">
    <source>
        <dbReference type="PROSITE" id="PS51832"/>
    </source>
</evidence>
<proteinExistence type="predicted"/>
<dbReference type="InterPro" id="IPR003607">
    <property type="entry name" value="HD/PDEase_dom"/>
</dbReference>
<feature type="region of interest" description="Disordered" evidence="1">
    <location>
        <begin position="60"/>
        <end position="89"/>
    </location>
</feature>
<dbReference type="RefSeq" id="WP_120811350.1">
    <property type="nucleotide sequence ID" value="NZ_RBID01000016.1"/>
</dbReference>
<reference evidence="3 4" key="1">
    <citation type="submission" date="2018-10" db="EMBL/GenBank/DDBJ databases">
        <title>Genomic Encyclopedia of Type Strains, Phase IV (KMG-IV): sequencing the most valuable type-strain genomes for metagenomic binning, comparative biology and taxonomic classification.</title>
        <authorList>
            <person name="Goeker M."/>
        </authorList>
    </citation>
    <scope>NUCLEOTIDE SEQUENCE [LARGE SCALE GENOMIC DNA]</scope>
    <source>
        <strain evidence="3 4">DSM 3303</strain>
    </source>
</reference>
<dbReference type="Gene3D" id="1.10.3210.10">
    <property type="entry name" value="Hypothetical protein af1432"/>
    <property type="match status" value="1"/>
</dbReference>
<dbReference type="EMBL" id="RBID01000016">
    <property type="protein sequence ID" value="RKQ57223.1"/>
    <property type="molecule type" value="Genomic_DNA"/>
</dbReference>
<gene>
    <name evidence="3" type="ORF">C8E02_2683</name>
</gene>
<dbReference type="Proteomes" id="UP000279384">
    <property type="component" value="Unassembled WGS sequence"/>
</dbReference>
<sequence length="391" mass="43749">MSEITTTKLSASHVIVGKELQMDVYHKSGVLLVKRGHYVLTEEQKQRLLANGEISKDAKMAAAERELRERREKQQEQQRKERESRGRNPLVEMDSLAHKMRGLLNHYFHVSEFEAQVTQVAQRLATLSEQQPDGLIASCLLVPFQDYGSTHSLHTAAILAVLGRRLKLPADEMQVLLCAALTMNISATGLHSELTKQQAKLSNEQQQQMYGHPLLSSALLRDLGVENERWHLLVQQHHEEWNGAGYPYGLKKEEIDPGAHLIRLTDVLTSLLISQAHRAGRLPSIALARLYKGEFSEFDSRFVALLIKELGIYPPGSFVRLANQEIAIVTHRAADGNNTQPRVASVRAANGEVYGEPMPRNTGLADYVISQPVSPQEAGVRPAFLLKLWNS</sequence>
<feature type="compositionally biased region" description="Basic and acidic residues" evidence="1">
    <location>
        <begin position="60"/>
        <end position="86"/>
    </location>
</feature>
<organism evidence="3 4">
    <name type="scientific">Vogesella indigofera</name>
    <name type="common">Pseudomonas indigofera</name>
    <dbReference type="NCBI Taxonomy" id="45465"/>
    <lineage>
        <taxon>Bacteria</taxon>
        <taxon>Pseudomonadati</taxon>
        <taxon>Pseudomonadota</taxon>
        <taxon>Betaproteobacteria</taxon>
        <taxon>Neisseriales</taxon>
        <taxon>Chromobacteriaceae</taxon>
        <taxon>Vogesella</taxon>
    </lineage>
</organism>